<dbReference type="CDD" id="cd04301">
    <property type="entry name" value="NAT_SF"/>
    <property type="match status" value="1"/>
</dbReference>
<accession>A0A7Z9BYV4</accession>
<dbReference type="PROSITE" id="PS51186">
    <property type="entry name" value="GNAT"/>
    <property type="match status" value="1"/>
</dbReference>
<gene>
    <name evidence="2" type="ORF">PL9631_760044</name>
</gene>
<dbReference type="AlphaFoldDB" id="A0A7Z9BYV4"/>
<protein>
    <submittedName>
        <fullName evidence="2">Acyltransferase</fullName>
    </submittedName>
</protein>
<dbReference type="RefSeq" id="WP_083621507.1">
    <property type="nucleotide sequence ID" value="NZ_LR735018.1"/>
</dbReference>
<dbReference type="OrthoDB" id="9796171at2"/>
<evidence type="ECO:0000313" key="3">
    <source>
        <dbReference type="Proteomes" id="UP000182190"/>
    </source>
</evidence>
<comment type="caution">
    <text evidence="2">The sequence shown here is derived from an EMBL/GenBank/DDBJ whole genome shotgun (WGS) entry which is preliminary data.</text>
</comment>
<dbReference type="InterPro" id="IPR000182">
    <property type="entry name" value="GNAT_dom"/>
</dbReference>
<keyword evidence="3" id="KW-1185">Reference proteome</keyword>
<dbReference type="Proteomes" id="UP000182190">
    <property type="component" value="Unassembled WGS sequence"/>
</dbReference>
<proteinExistence type="predicted"/>
<evidence type="ECO:0000259" key="1">
    <source>
        <dbReference type="PROSITE" id="PS51186"/>
    </source>
</evidence>
<name>A0A7Z9BYV4_9CYAN</name>
<dbReference type="Gene3D" id="3.40.630.30">
    <property type="match status" value="1"/>
</dbReference>
<keyword evidence="2" id="KW-0012">Acyltransferase</keyword>
<sequence>MIRIQTVKYSEYFIEIKAIRYQVFELEQGVDPELEFDGEDELAQHLLAYLDDYPIGTLRIRYLDPEKAKIERLAVLTTARGMGIGQQLMECALEAIAQTSIKIVMVNAQVYIKNLYLKLGFEVIGEPFPEAGIAHIKMIKYLGNRE</sequence>
<keyword evidence="2" id="KW-0808">Transferase</keyword>
<dbReference type="SUPFAM" id="SSF55729">
    <property type="entry name" value="Acyl-CoA N-acyltransferases (Nat)"/>
    <property type="match status" value="1"/>
</dbReference>
<dbReference type="GO" id="GO:0016747">
    <property type="term" value="F:acyltransferase activity, transferring groups other than amino-acyl groups"/>
    <property type="evidence" value="ECO:0007669"/>
    <property type="project" value="InterPro"/>
</dbReference>
<dbReference type="InterPro" id="IPR016181">
    <property type="entry name" value="Acyl_CoA_acyltransferase"/>
</dbReference>
<reference evidence="2" key="1">
    <citation type="submission" date="2019-10" db="EMBL/GenBank/DDBJ databases">
        <authorList>
            <consortium name="Genoscope - CEA"/>
            <person name="William W."/>
        </authorList>
    </citation>
    <scope>NUCLEOTIDE SEQUENCE [LARGE SCALE GENOMIC DNA]</scope>
    <source>
        <strain evidence="2">BBR_PRJEB10994</strain>
    </source>
</reference>
<organism evidence="2 3">
    <name type="scientific">Planktothrix paucivesiculata PCC 9631</name>
    <dbReference type="NCBI Taxonomy" id="671071"/>
    <lineage>
        <taxon>Bacteria</taxon>
        <taxon>Bacillati</taxon>
        <taxon>Cyanobacteriota</taxon>
        <taxon>Cyanophyceae</taxon>
        <taxon>Oscillatoriophycideae</taxon>
        <taxon>Oscillatoriales</taxon>
        <taxon>Microcoleaceae</taxon>
        <taxon>Planktothrix</taxon>
    </lineage>
</organism>
<evidence type="ECO:0000313" key="2">
    <source>
        <dbReference type="EMBL" id="VXD23768.1"/>
    </source>
</evidence>
<dbReference type="Pfam" id="PF13673">
    <property type="entry name" value="Acetyltransf_10"/>
    <property type="match status" value="1"/>
</dbReference>
<dbReference type="EMBL" id="CZCS02000219">
    <property type="protein sequence ID" value="VXD23768.1"/>
    <property type="molecule type" value="Genomic_DNA"/>
</dbReference>
<feature type="domain" description="N-acetyltransferase" evidence="1">
    <location>
        <begin position="2"/>
        <end position="143"/>
    </location>
</feature>